<reference evidence="2" key="1">
    <citation type="journal article" date="2017" name="Appl. Environ. Microbiol.">
        <title>Molecular characterization of an Endozoicomonas-like organism causing infection in king scallop Pecten maximus L.</title>
        <authorList>
            <person name="Cano I."/>
            <person name="van Aerle R."/>
            <person name="Ross S."/>
            <person name="Verner-Jeffreys D.W."/>
            <person name="Paley R.K."/>
            <person name="Rimmer G."/>
            <person name="Ryder D."/>
            <person name="Hooper P."/>
            <person name="Stone D."/>
            <person name="Feist S.W."/>
        </authorList>
    </citation>
    <scope>NUCLEOTIDE SEQUENCE</scope>
</reference>
<keyword evidence="1" id="KW-0472">Membrane</keyword>
<keyword evidence="1" id="KW-1133">Transmembrane helix</keyword>
<comment type="caution">
    <text evidence="2">The sequence shown here is derived from an EMBL/GenBank/DDBJ whole genome shotgun (WGS) entry which is preliminary data.</text>
</comment>
<organism evidence="2">
    <name type="scientific">invertebrate metagenome</name>
    <dbReference type="NCBI Taxonomy" id="1711999"/>
    <lineage>
        <taxon>unclassified sequences</taxon>
        <taxon>metagenomes</taxon>
        <taxon>organismal metagenomes</taxon>
    </lineage>
</organism>
<evidence type="ECO:0000313" key="2">
    <source>
        <dbReference type="EMBL" id="PJE79543.1"/>
    </source>
</evidence>
<keyword evidence="1" id="KW-0812">Transmembrane</keyword>
<dbReference type="EMBL" id="NSIT01000062">
    <property type="protein sequence ID" value="PJE79543.1"/>
    <property type="molecule type" value="Genomic_DNA"/>
</dbReference>
<accession>A0A2H9T8J9</accession>
<gene>
    <name evidence="2" type="ORF">CI610_01484</name>
</gene>
<evidence type="ECO:0000256" key="1">
    <source>
        <dbReference type="SAM" id="Phobius"/>
    </source>
</evidence>
<sequence length="82" mass="8937">MVSGFSVATTMSSPLIVRLAAIYKQTPDTLRLLNQVSVWLSLTFLNSCLTLISLPQIVDVFRSKFPVGSIHTECVGGEIKPV</sequence>
<dbReference type="AlphaFoldDB" id="A0A2H9T8J9"/>
<feature type="transmembrane region" description="Helical" evidence="1">
    <location>
        <begin position="36"/>
        <end position="54"/>
    </location>
</feature>
<name>A0A2H9T8J9_9ZZZZ</name>
<proteinExistence type="predicted"/>
<protein>
    <submittedName>
        <fullName evidence="2">Uncharacterized protein</fullName>
    </submittedName>
</protein>